<gene>
    <name evidence="3" type="ORF">C5Y93_05745</name>
</gene>
<organism evidence="3 4">
    <name type="scientific">Blastopirellula marina</name>
    <dbReference type="NCBI Taxonomy" id="124"/>
    <lineage>
        <taxon>Bacteria</taxon>
        <taxon>Pseudomonadati</taxon>
        <taxon>Planctomycetota</taxon>
        <taxon>Planctomycetia</taxon>
        <taxon>Pirellulales</taxon>
        <taxon>Pirellulaceae</taxon>
        <taxon>Blastopirellula</taxon>
    </lineage>
</organism>
<dbReference type="AlphaFoldDB" id="A0A2S8GRE9"/>
<dbReference type="Proteomes" id="UP000237819">
    <property type="component" value="Unassembled WGS sequence"/>
</dbReference>
<sequence>MSPSSREYEHQSPELTLVRLPIRDDHIAQAAVAVLLIVLGVLTYSETVGLWISLAVVLMSLAASWKLFIPVRFELGPRGIIQTSFLGTRKTPWREIARYEVHPQGVILYQTHDHSPLAGFTSIDLACRGMKGELESVVHFYMEARRMRTGSSIVRMAEDSSPSQQTSEAKSDSKHSA</sequence>
<reference evidence="3 4" key="1">
    <citation type="submission" date="2018-02" db="EMBL/GenBank/DDBJ databases">
        <title>Comparative genomes isolates from brazilian mangrove.</title>
        <authorList>
            <person name="Araujo J.E."/>
            <person name="Taketani R.G."/>
            <person name="Silva M.C.P."/>
            <person name="Loureco M.V."/>
            <person name="Andreote F.D."/>
        </authorList>
    </citation>
    <scope>NUCLEOTIDE SEQUENCE [LARGE SCALE GENOMIC DNA]</scope>
    <source>
        <strain evidence="3 4">Nap-Phe MGV</strain>
    </source>
</reference>
<evidence type="ECO:0008006" key="5">
    <source>
        <dbReference type="Google" id="ProtNLM"/>
    </source>
</evidence>
<dbReference type="RefSeq" id="WP_105334449.1">
    <property type="nucleotide sequence ID" value="NZ_PUHZ01000006.1"/>
</dbReference>
<keyword evidence="2" id="KW-0812">Transmembrane</keyword>
<comment type="caution">
    <text evidence="3">The sequence shown here is derived from an EMBL/GenBank/DDBJ whole genome shotgun (WGS) entry which is preliminary data.</text>
</comment>
<dbReference type="OrthoDB" id="272682at2"/>
<evidence type="ECO:0000313" key="4">
    <source>
        <dbReference type="Proteomes" id="UP000237819"/>
    </source>
</evidence>
<feature type="transmembrane region" description="Helical" evidence="2">
    <location>
        <begin position="27"/>
        <end position="44"/>
    </location>
</feature>
<protein>
    <recommendedName>
        <fullName evidence="5">PH domain-containing protein</fullName>
    </recommendedName>
</protein>
<name>A0A2S8GRE9_9BACT</name>
<proteinExistence type="predicted"/>
<keyword evidence="2" id="KW-1133">Transmembrane helix</keyword>
<feature type="transmembrane region" description="Helical" evidence="2">
    <location>
        <begin position="50"/>
        <end position="69"/>
    </location>
</feature>
<accession>A0A2S8GRE9</accession>
<feature type="region of interest" description="Disordered" evidence="1">
    <location>
        <begin position="156"/>
        <end position="177"/>
    </location>
</feature>
<keyword evidence="2" id="KW-0472">Membrane</keyword>
<dbReference type="EMBL" id="PUHZ01000006">
    <property type="protein sequence ID" value="PQO47000.1"/>
    <property type="molecule type" value="Genomic_DNA"/>
</dbReference>
<evidence type="ECO:0000313" key="3">
    <source>
        <dbReference type="EMBL" id="PQO47000.1"/>
    </source>
</evidence>
<evidence type="ECO:0000256" key="2">
    <source>
        <dbReference type="SAM" id="Phobius"/>
    </source>
</evidence>
<evidence type="ECO:0000256" key="1">
    <source>
        <dbReference type="SAM" id="MobiDB-lite"/>
    </source>
</evidence>